<evidence type="ECO:0000256" key="13">
    <source>
        <dbReference type="ARBA" id="ARBA00025895"/>
    </source>
</evidence>
<accession>A0A212CFE9</accession>
<dbReference type="PANTHER" id="PTHR13502">
    <property type="entry name" value="CDC42 SMALL EFFECTOR PROTEIN HOMOLOG"/>
    <property type="match status" value="1"/>
</dbReference>
<dbReference type="InterPro" id="IPR039056">
    <property type="entry name" value="SPEC"/>
</dbReference>
<dbReference type="PROSITE" id="PS50108">
    <property type="entry name" value="CRIB"/>
    <property type="match status" value="1"/>
</dbReference>
<sequence length="123" mass="12971">MSEFWHKLGCCVVEKPQPKKKRRRIDRTMIGEPMNFVHLTHIGSGEMGAGDGLAMDLLCPASTLSSPEEMLPLPVLLPESVTQGPSFPYLSHSASEGLGAGLPLLPLVAAPPGDGVKAAGLTK</sequence>
<dbReference type="OrthoDB" id="9668323at2759"/>
<reference evidence="16 17" key="1">
    <citation type="journal article" date="2018" name="Mol. Genet. Genomics">
        <title>The red deer Cervus elaphus genome CerEla1.0: sequencing, annotating, genes, and chromosomes.</title>
        <authorList>
            <person name="Bana N.A."/>
            <person name="Nyiri A."/>
            <person name="Nagy J."/>
            <person name="Frank K."/>
            <person name="Nagy T."/>
            <person name="Steger V."/>
            <person name="Schiller M."/>
            <person name="Lakatos P."/>
            <person name="Sugar L."/>
            <person name="Horn P."/>
            <person name="Barta E."/>
            <person name="Orosz L."/>
        </authorList>
    </citation>
    <scope>NUCLEOTIDE SEQUENCE [LARGE SCALE GENOMIC DNA]</scope>
    <source>
        <strain evidence="16">Hungarian</strain>
    </source>
</reference>
<comment type="function">
    <text evidence="12">Probably involved in the organization of the actin cytoskeleton by acting downstream of CDC42, inducing actin filament assembly. Alters CDC42-induced cell shape changes. In activated T-cells, may play a role in CDC42-mediated F-actin accumulation at the immunological synapse. May play a role in early contractile events in phagocytosis in macrophages.</text>
</comment>
<proteinExistence type="inferred from homology"/>
<evidence type="ECO:0000256" key="5">
    <source>
        <dbReference type="ARBA" id="ARBA00022490"/>
    </source>
</evidence>
<keyword evidence="7" id="KW-0133">Cell shape</keyword>
<keyword evidence="11" id="KW-0449">Lipoprotein</keyword>
<dbReference type="InterPro" id="IPR000095">
    <property type="entry name" value="CRIB_dom"/>
</dbReference>
<evidence type="ECO:0000313" key="17">
    <source>
        <dbReference type="Proteomes" id="UP000242450"/>
    </source>
</evidence>
<gene>
    <name evidence="16" type="ORF">Celaphus_00002044</name>
</gene>
<keyword evidence="9" id="KW-0564">Palmitate</keyword>
<keyword evidence="10" id="KW-0206">Cytoskeleton</keyword>
<dbReference type="GO" id="GO:0008360">
    <property type="term" value="P:regulation of cell shape"/>
    <property type="evidence" value="ECO:0007669"/>
    <property type="project" value="UniProtKB-KW"/>
</dbReference>
<dbReference type="GO" id="GO:0031267">
    <property type="term" value="F:small GTPase binding"/>
    <property type="evidence" value="ECO:0007669"/>
    <property type="project" value="InterPro"/>
</dbReference>
<keyword evidence="4" id="KW-1003">Cell membrane</keyword>
<evidence type="ECO:0000313" key="16">
    <source>
        <dbReference type="EMBL" id="OWK04612.1"/>
    </source>
</evidence>
<evidence type="ECO:0000256" key="3">
    <source>
        <dbReference type="ARBA" id="ARBA00005720"/>
    </source>
</evidence>
<dbReference type="InterPro" id="IPR036936">
    <property type="entry name" value="CRIB_dom_sf"/>
</dbReference>
<comment type="subunit">
    <text evidence="13">Interacts with CDC42 (in GTP-bound form). Interacts weakly with RAC1 and not at all with RHOA.</text>
</comment>
<keyword evidence="6" id="KW-0581">Phagocytosis</keyword>
<dbReference type="PANTHER" id="PTHR13502:SF3">
    <property type="entry name" value="CDC42 SMALL EFFECTOR PROTEIN 1"/>
    <property type="match status" value="1"/>
</dbReference>
<comment type="caution">
    <text evidence="16">The sequence shown here is derived from an EMBL/GenBank/DDBJ whole genome shotgun (WGS) entry which is preliminary data.</text>
</comment>
<dbReference type="AlphaFoldDB" id="A0A212CFE9"/>
<name>A0A212CFE9_CEREH</name>
<evidence type="ECO:0000256" key="8">
    <source>
        <dbReference type="ARBA" id="ARBA00023136"/>
    </source>
</evidence>
<dbReference type="EMBL" id="MKHE01000020">
    <property type="protein sequence ID" value="OWK04612.1"/>
    <property type="molecule type" value="Genomic_DNA"/>
</dbReference>
<dbReference type="GO" id="GO:0005856">
    <property type="term" value="C:cytoskeleton"/>
    <property type="evidence" value="ECO:0007669"/>
    <property type="project" value="UniProtKB-SubCell"/>
</dbReference>
<keyword evidence="8" id="KW-0472">Membrane</keyword>
<evidence type="ECO:0000256" key="7">
    <source>
        <dbReference type="ARBA" id="ARBA00022960"/>
    </source>
</evidence>
<comment type="similarity">
    <text evidence="3">Belongs to the CDC42SE/SPEC family.</text>
</comment>
<dbReference type="Proteomes" id="UP000242450">
    <property type="component" value="Chromosome 20"/>
</dbReference>
<feature type="domain" description="CRIB" evidence="15">
    <location>
        <begin position="30"/>
        <end position="43"/>
    </location>
</feature>
<organism evidence="16 17">
    <name type="scientific">Cervus elaphus hippelaphus</name>
    <name type="common">European red deer</name>
    <dbReference type="NCBI Taxonomy" id="46360"/>
    <lineage>
        <taxon>Eukaryota</taxon>
        <taxon>Metazoa</taxon>
        <taxon>Chordata</taxon>
        <taxon>Craniata</taxon>
        <taxon>Vertebrata</taxon>
        <taxon>Euteleostomi</taxon>
        <taxon>Mammalia</taxon>
        <taxon>Eutheria</taxon>
        <taxon>Laurasiatheria</taxon>
        <taxon>Artiodactyla</taxon>
        <taxon>Ruminantia</taxon>
        <taxon>Pecora</taxon>
        <taxon>Cervidae</taxon>
        <taxon>Cervinae</taxon>
        <taxon>Cervus</taxon>
    </lineage>
</organism>
<keyword evidence="17" id="KW-1185">Reference proteome</keyword>
<evidence type="ECO:0000256" key="6">
    <source>
        <dbReference type="ARBA" id="ARBA00022907"/>
    </source>
</evidence>
<evidence type="ECO:0000256" key="12">
    <source>
        <dbReference type="ARBA" id="ARBA00025235"/>
    </source>
</evidence>
<comment type="subcellular location">
    <subcellularLocation>
        <location evidence="1">Cell membrane</location>
        <topology evidence="1">Lipid-anchor</topology>
    </subcellularLocation>
    <subcellularLocation>
        <location evidence="2">Cytoplasm</location>
        <location evidence="2">Cytoskeleton</location>
    </subcellularLocation>
</comment>
<evidence type="ECO:0000259" key="15">
    <source>
        <dbReference type="PROSITE" id="PS50108"/>
    </source>
</evidence>
<protein>
    <recommendedName>
        <fullName evidence="14">CDC42 small effector protein 1</fullName>
    </recommendedName>
</protein>
<evidence type="ECO:0000256" key="1">
    <source>
        <dbReference type="ARBA" id="ARBA00004193"/>
    </source>
</evidence>
<dbReference type="GO" id="GO:0005886">
    <property type="term" value="C:plasma membrane"/>
    <property type="evidence" value="ECO:0007669"/>
    <property type="project" value="UniProtKB-SubCell"/>
</dbReference>
<evidence type="ECO:0000256" key="2">
    <source>
        <dbReference type="ARBA" id="ARBA00004245"/>
    </source>
</evidence>
<dbReference type="Gene3D" id="3.90.810.10">
    <property type="entry name" value="CRIB domain"/>
    <property type="match status" value="1"/>
</dbReference>
<dbReference type="GO" id="GO:0006909">
    <property type="term" value="P:phagocytosis"/>
    <property type="evidence" value="ECO:0007669"/>
    <property type="project" value="UniProtKB-KW"/>
</dbReference>
<evidence type="ECO:0000256" key="10">
    <source>
        <dbReference type="ARBA" id="ARBA00023212"/>
    </source>
</evidence>
<evidence type="ECO:0000256" key="9">
    <source>
        <dbReference type="ARBA" id="ARBA00023139"/>
    </source>
</evidence>
<evidence type="ECO:0000256" key="14">
    <source>
        <dbReference type="ARBA" id="ARBA00039942"/>
    </source>
</evidence>
<evidence type="ECO:0000256" key="11">
    <source>
        <dbReference type="ARBA" id="ARBA00023288"/>
    </source>
</evidence>
<keyword evidence="5" id="KW-0963">Cytoplasm</keyword>
<dbReference type="GO" id="GO:0035023">
    <property type="term" value="P:regulation of Rho protein signal transduction"/>
    <property type="evidence" value="ECO:0007669"/>
    <property type="project" value="InterPro"/>
</dbReference>
<evidence type="ECO:0000256" key="4">
    <source>
        <dbReference type="ARBA" id="ARBA00022475"/>
    </source>
</evidence>